<comment type="caution">
    <text evidence="3">The sequence shown here is derived from an EMBL/GenBank/DDBJ whole genome shotgun (WGS) entry which is preliminary data.</text>
</comment>
<feature type="compositionally biased region" description="Polar residues" evidence="1">
    <location>
        <begin position="123"/>
        <end position="134"/>
    </location>
</feature>
<dbReference type="Proteomes" id="UP000588334">
    <property type="component" value="Unassembled WGS sequence"/>
</dbReference>
<sequence>QERGRWRVPGERWRGGPCQVCQCLSGGGVRCVPYCPLRDTGCPQGHVLREGDGESCCTCGPAGDNATATATPPATTTVLPSPRPAEPPGSPSPTAALGGPPSGSPKSTETSPESPSAAGGTRRTVTTPEDTPRQ</sequence>
<accession>A0A7K8VYL0</accession>
<dbReference type="EMBL" id="VWZF01000530">
    <property type="protein sequence ID" value="NXF71498.1"/>
    <property type="molecule type" value="Genomic_DNA"/>
</dbReference>
<evidence type="ECO:0000313" key="3">
    <source>
        <dbReference type="EMBL" id="NXF71498.1"/>
    </source>
</evidence>
<evidence type="ECO:0000259" key="2">
    <source>
        <dbReference type="PROSITE" id="PS50184"/>
    </source>
</evidence>
<dbReference type="OrthoDB" id="6262482at2759"/>
<dbReference type="AlphaFoldDB" id="A0A7K8VYL0"/>
<feature type="compositionally biased region" description="Low complexity" evidence="1">
    <location>
        <begin position="92"/>
        <end position="118"/>
    </location>
</feature>
<dbReference type="InterPro" id="IPR001007">
    <property type="entry name" value="VWF_dom"/>
</dbReference>
<feature type="non-terminal residue" evidence="3">
    <location>
        <position position="1"/>
    </location>
</feature>
<reference evidence="3 4" key="1">
    <citation type="submission" date="2019-09" db="EMBL/GenBank/DDBJ databases">
        <title>Bird 10,000 Genomes (B10K) Project - Family phase.</title>
        <authorList>
            <person name="Zhang G."/>
        </authorList>
    </citation>
    <scope>NUCLEOTIDE SEQUENCE [LARGE SCALE GENOMIC DNA]</scope>
    <source>
        <strain evidence="3">B10K-DU-001-03</strain>
        <tissue evidence="3">Muscle</tissue>
    </source>
</reference>
<feature type="non-terminal residue" evidence="3">
    <location>
        <position position="134"/>
    </location>
</feature>
<proteinExistence type="predicted"/>
<keyword evidence="4" id="KW-1185">Reference proteome</keyword>
<organism evidence="3 4">
    <name type="scientific">Sclerurus mexicanus</name>
    <name type="common">tawny-throated leaftosser</name>
    <dbReference type="NCBI Taxonomy" id="265632"/>
    <lineage>
        <taxon>Eukaryota</taxon>
        <taxon>Metazoa</taxon>
        <taxon>Chordata</taxon>
        <taxon>Craniata</taxon>
        <taxon>Vertebrata</taxon>
        <taxon>Euteleostomi</taxon>
        <taxon>Archelosauria</taxon>
        <taxon>Archosauria</taxon>
        <taxon>Dinosauria</taxon>
        <taxon>Saurischia</taxon>
        <taxon>Theropoda</taxon>
        <taxon>Coelurosauria</taxon>
        <taxon>Aves</taxon>
        <taxon>Neognathae</taxon>
        <taxon>Neoaves</taxon>
        <taxon>Telluraves</taxon>
        <taxon>Australaves</taxon>
        <taxon>Passeriformes</taxon>
        <taxon>Furnariidae</taxon>
        <taxon>Sclerurus</taxon>
    </lineage>
</organism>
<evidence type="ECO:0000256" key="1">
    <source>
        <dbReference type="SAM" id="MobiDB-lite"/>
    </source>
</evidence>
<dbReference type="SMART" id="SM00214">
    <property type="entry name" value="VWC"/>
    <property type="match status" value="1"/>
</dbReference>
<gene>
    <name evidence="3" type="primary">Sspo_2</name>
    <name evidence="3" type="ORF">SCLMEX_R15249</name>
</gene>
<name>A0A7K8VYL0_9FURN</name>
<feature type="region of interest" description="Disordered" evidence="1">
    <location>
        <begin position="59"/>
        <end position="134"/>
    </location>
</feature>
<protein>
    <submittedName>
        <fullName evidence="3">SSPO protein</fullName>
    </submittedName>
</protein>
<evidence type="ECO:0000313" key="4">
    <source>
        <dbReference type="Proteomes" id="UP000588334"/>
    </source>
</evidence>
<dbReference type="PROSITE" id="PS50184">
    <property type="entry name" value="VWFC_2"/>
    <property type="match status" value="1"/>
</dbReference>
<feature type="compositionally biased region" description="Pro residues" evidence="1">
    <location>
        <begin position="81"/>
        <end position="91"/>
    </location>
</feature>
<feature type="compositionally biased region" description="Low complexity" evidence="1">
    <location>
        <begin position="66"/>
        <end position="77"/>
    </location>
</feature>
<feature type="domain" description="VWFC" evidence="2">
    <location>
        <begin position="1"/>
        <end position="60"/>
    </location>
</feature>